<dbReference type="PANTHER" id="PTHR36932:SF1">
    <property type="entry name" value="CAPSULAR POLYSACCHARIDE BIOSYNTHESIS PROTEIN"/>
    <property type="match status" value="1"/>
</dbReference>
<dbReference type="SUPFAM" id="SSF56801">
    <property type="entry name" value="Acetyl-CoA synthetase-like"/>
    <property type="match status" value="1"/>
</dbReference>
<dbReference type="Proteomes" id="UP000233535">
    <property type="component" value="Unassembled WGS sequence"/>
</dbReference>
<evidence type="ECO:0008006" key="3">
    <source>
        <dbReference type="Google" id="ProtNLM"/>
    </source>
</evidence>
<dbReference type="InterPro" id="IPR042099">
    <property type="entry name" value="ANL_N_sf"/>
</dbReference>
<dbReference type="AlphaFoldDB" id="A0A2N3HYH9"/>
<dbReference type="PANTHER" id="PTHR36932">
    <property type="entry name" value="CAPSULAR POLYSACCHARIDE BIOSYNTHESIS PROTEIN"/>
    <property type="match status" value="1"/>
</dbReference>
<dbReference type="Gene3D" id="3.40.50.12780">
    <property type="entry name" value="N-terminal domain of ligase-like"/>
    <property type="match status" value="1"/>
</dbReference>
<dbReference type="InterPro" id="IPR053158">
    <property type="entry name" value="CapK_Type1_Caps_Biosynth"/>
</dbReference>
<comment type="caution">
    <text evidence="1">The sequence shown here is derived from an EMBL/GenBank/DDBJ whole genome shotgun (WGS) entry which is preliminary data.</text>
</comment>
<keyword evidence="2" id="KW-1185">Reference proteome</keyword>
<dbReference type="OrthoDB" id="580775at2"/>
<name>A0A2N3HYH9_9BACT</name>
<dbReference type="EMBL" id="MVDD01000006">
    <property type="protein sequence ID" value="PKQ63104.1"/>
    <property type="molecule type" value="Genomic_DNA"/>
</dbReference>
<organism evidence="1 2">
    <name type="scientific">Labilibaculum filiforme</name>
    <dbReference type="NCBI Taxonomy" id="1940526"/>
    <lineage>
        <taxon>Bacteria</taxon>
        <taxon>Pseudomonadati</taxon>
        <taxon>Bacteroidota</taxon>
        <taxon>Bacteroidia</taxon>
        <taxon>Marinilabiliales</taxon>
        <taxon>Marinifilaceae</taxon>
        <taxon>Labilibaculum</taxon>
    </lineage>
</organism>
<accession>A0A2N3HYH9</accession>
<sequence length="423" mass="48508">MTYRFIKDLIAYNIKFGSGFEKELKTILGLSNLPKQELLELKEKTFVKQFQNAFQNSKFYNNLYQSHGLSIHSVKSLSDANKLPIINKTIVKENALAILTRPRFTVFKAYSSGTTGTPLRVYRNFSSTIKEYAYGHFFQQMHGYQLGDPVVSLRGVLDRNTLSYFDKSNNVLYISSFHLGTDKLAEIHKMITDFQPKVIKAYPSSMHILATELYKANLELNIPLAFTSSEVLHDFQREIIEKVFHTKIFDWYGNAEQTVAFGQFADSYYHEFPLYSHTEFEDNHMITTGFINRVFPLIRYKVDDVIQLAPTSNGTCVVQKIEGRDDDYVILKNGQQIGRLDLAFKKVNRLLAAQIIQNVVGEIKVNLIPDKGFTVLDNTQLEQNLRALLGNDCSIKFEKIETQELIRSSKGKFSLVVSQIEKI</sequence>
<evidence type="ECO:0000313" key="2">
    <source>
        <dbReference type="Proteomes" id="UP000233535"/>
    </source>
</evidence>
<proteinExistence type="predicted"/>
<gene>
    <name evidence="1" type="ORF">BZG02_10080</name>
</gene>
<evidence type="ECO:0000313" key="1">
    <source>
        <dbReference type="EMBL" id="PKQ63104.1"/>
    </source>
</evidence>
<protein>
    <recommendedName>
        <fullName evidence="3">AMP-dependent synthetase/ligase domain-containing protein</fullName>
    </recommendedName>
</protein>
<dbReference type="RefSeq" id="WP_101261309.1">
    <property type="nucleotide sequence ID" value="NZ_MVDD01000006.1"/>
</dbReference>
<reference evidence="1 2" key="1">
    <citation type="journal article" date="2017" name="Front. Microbiol.">
        <title>Labilibaculum manganireducens gen. nov., sp. nov. and Labilibaculum filiforme sp. nov., Novel Bacteroidetes Isolated from Subsurface Sediments of the Baltic Sea.</title>
        <authorList>
            <person name="Vandieken V."/>
            <person name="Marshall I.P."/>
            <person name="Niemann H."/>
            <person name="Engelen B."/>
            <person name="Cypionka H."/>
        </authorList>
    </citation>
    <scope>NUCLEOTIDE SEQUENCE [LARGE SCALE GENOMIC DNA]</scope>
    <source>
        <strain evidence="1 2">59.16B</strain>
    </source>
</reference>